<evidence type="ECO:0000256" key="1">
    <source>
        <dbReference type="ARBA" id="ARBA00022441"/>
    </source>
</evidence>
<dbReference type="InterPro" id="IPR015915">
    <property type="entry name" value="Kelch-typ_b-propeller"/>
</dbReference>
<name>A0AAN8JQA5_PATCE</name>
<protein>
    <submittedName>
        <fullName evidence="4">Uncharacterized protein</fullName>
    </submittedName>
</protein>
<organism evidence="4 5">
    <name type="scientific">Patella caerulea</name>
    <name type="common">Rayed Mediterranean limpet</name>
    <dbReference type="NCBI Taxonomy" id="87958"/>
    <lineage>
        <taxon>Eukaryota</taxon>
        <taxon>Metazoa</taxon>
        <taxon>Spiralia</taxon>
        <taxon>Lophotrochozoa</taxon>
        <taxon>Mollusca</taxon>
        <taxon>Gastropoda</taxon>
        <taxon>Patellogastropoda</taxon>
        <taxon>Patelloidea</taxon>
        <taxon>Patellidae</taxon>
        <taxon>Patella</taxon>
    </lineage>
</organism>
<keyword evidence="1" id="KW-0880">Kelch repeat</keyword>
<dbReference type="Gene3D" id="2.120.10.80">
    <property type="entry name" value="Kelch-type beta propeller"/>
    <property type="match status" value="2"/>
</dbReference>
<dbReference type="AlphaFoldDB" id="A0AAN8JQA5"/>
<accession>A0AAN8JQA5</accession>
<sequence length="546" mass="61587">MAEFRLLYLGDLSEKPVELLTAHDGSSFSTDIKVPTEQIILFALGKWPEVCDKPFEVSVSVEEEINLLLGSISENNRCIIWEKRDGIELSTSTNGKLARLVVDTPQLTYKIPVIEEISEIEQTEIDIDNIQAEMENTPQLLGTPSPLPKKSKQRKRNRDGTEKTPNGPTPQKSKSTTRMRALKKEFKTLNKTPKKCKTPKNVLTESANEENSCSGQRLSYCKDVTSRCENPTNRWGHTMCMVHNNKAVLIGGQGDKQQLSRDSVWSLSPDTRKWNEEDLKSDNQKPEYRMGHSAIYDPMVRCIYIYGGSKNLKWFKDVHSLDVDEWKWQLVKANGKAPTRAYHSATLYRHEVWIFGGVYPRPDPNPDGCSNDVHIFSPVMENWYAPLITGTKPAPRSGHSATLLKDQLVVFGGWDYPIVFNDLHILDMTTCDWSKPDVKGKSPKPRSWHSSCALSCGNRILIHGGYDGNDALEDSSIFNLDTLTWTCIKLESSPSPRAGHVALCLPYSHENQQEDEILVFGGGDNDGSFFNDLYSFNLPFNPITDE</sequence>
<dbReference type="PANTHER" id="PTHR46093:SF19">
    <property type="entry name" value="RAB9 EFFECTOR PROTEIN WITH KELCH MOTIFS-LIKE"/>
    <property type="match status" value="1"/>
</dbReference>
<proteinExistence type="predicted"/>
<evidence type="ECO:0000313" key="4">
    <source>
        <dbReference type="EMBL" id="KAK6181102.1"/>
    </source>
</evidence>
<evidence type="ECO:0000256" key="3">
    <source>
        <dbReference type="SAM" id="MobiDB-lite"/>
    </source>
</evidence>
<evidence type="ECO:0000256" key="2">
    <source>
        <dbReference type="ARBA" id="ARBA00022737"/>
    </source>
</evidence>
<dbReference type="SUPFAM" id="SSF117281">
    <property type="entry name" value="Kelch motif"/>
    <property type="match status" value="1"/>
</dbReference>
<feature type="compositionally biased region" description="Polar residues" evidence="3">
    <location>
        <begin position="163"/>
        <end position="174"/>
    </location>
</feature>
<comment type="caution">
    <text evidence="4">The sequence shown here is derived from an EMBL/GenBank/DDBJ whole genome shotgun (WGS) entry which is preliminary data.</text>
</comment>
<reference evidence="4 5" key="1">
    <citation type="submission" date="2024-01" db="EMBL/GenBank/DDBJ databases">
        <title>The genome of the rayed Mediterranean limpet Patella caerulea (Linnaeus, 1758).</title>
        <authorList>
            <person name="Anh-Thu Weber A."/>
            <person name="Halstead-Nussloch G."/>
        </authorList>
    </citation>
    <scope>NUCLEOTIDE SEQUENCE [LARGE SCALE GENOMIC DNA]</scope>
    <source>
        <strain evidence="4">AATW-2023a</strain>
        <tissue evidence="4">Whole specimen</tissue>
    </source>
</reference>
<dbReference type="Pfam" id="PF13415">
    <property type="entry name" value="Beta-prop_FBX42"/>
    <property type="match status" value="1"/>
</dbReference>
<keyword evidence="2" id="KW-0677">Repeat</keyword>
<gene>
    <name evidence="4" type="ORF">SNE40_009033</name>
</gene>
<dbReference type="Proteomes" id="UP001347796">
    <property type="component" value="Unassembled WGS sequence"/>
</dbReference>
<feature type="region of interest" description="Disordered" evidence="3">
    <location>
        <begin position="137"/>
        <end position="178"/>
    </location>
</feature>
<keyword evidence="5" id="KW-1185">Reference proteome</keyword>
<dbReference type="EMBL" id="JAZGQO010000007">
    <property type="protein sequence ID" value="KAK6181102.1"/>
    <property type="molecule type" value="Genomic_DNA"/>
</dbReference>
<dbReference type="PANTHER" id="PTHR46093">
    <property type="entry name" value="ACYL-COA-BINDING DOMAIN-CONTAINING PROTEIN 5"/>
    <property type="match status" value="1"/>
</dbReference>
<evidence type="ECO:0000313" key="5">
    <source>
        <dbReference type="Proteomes" id="UP001347796"/>
    </source>
</evidence>